<accession>A0ABS7RIF7</accession>
<evidence type="ECO:0000256" key="2">
    <source>
        <dbReference type="SAM" id="Phobius"/>
    </source>
</evidence>
<keyword evidence="5" id="KW-1185">Reference proteome</keyword>
<reference evidence="4 5" key="1">
    <citation type="submission" date="2021-08" db="EMBL/GenBank/DDBJ databases">
        <title>Nocardioides bacterium WL0053 sp. nov., isolated from the sediment.</title>
        <authorList>
            <person name="Wang L."/>
            <person name="Zhang D."/>
            <person name="Zhang A."/>
        </authorList>
    </citation>
    <scope>NUCLEOTIDE SEQUENCE [LARGE SCALE GENOMIC DNA]</scope>
    <source>
        <strain evidence="4 5">WL0053</strain>
    </source>
</reference>
<keyword evidence="2" id="KW-0472">Membrane</keyword>
<feature type="domain" description="Bacterial sugar transferase" evidence="3">
    <location>
        <begin position="30"/>
        <end position="223"/>
    </location>
</feature>
<keyword evidence="2" id="KW-0812">Transmembrane</keyword>
<dbReference type="Pfam" id="PF02397">
    <property type="entry name" value="Bac_transf"/>
    <property type="match status" value="1"/>
</dbReference>
<dbReference type="InterPro" id="IPR003362">
    <property type="entry name" value="Bact_transf"/>
</dbReference>
<protein>
    <submittedName>
        <fullName evidence="4">Sugar transferase</fullName>
    </submittedName>
</protein>
<evidence type="ECO:0000259" key="3">
    <source>
        <dbReference type="Pfam" id="PF02397"/>
    </source>
</evidence>
<dbReference type="RefSeq" id="WP_221024464.1">
    <property type="nucleotide sequence ID" value="NZ_JAIEZQ010000001.1"/>
</dbReference>
<sequence>MTNAWTGDSPGAGKLPLVDAVRGYAGQGLKRTLDLTVALVALVLLSPLLLAVYVAVRVTSPGAGFFRQTRVGLNQRSFSMYKFRTMREGCDQTVHRDYVLRLLAEEVEAEGGLYKLEDDFRVTRLGSWLRRTSIDELPQLFNVIRGDMSLVGPRPALAWEVENFPGWAMTRFTVRPGLTGLWQVSGRSRLTMLQGLRLDAVYVVRRTFWFDLVILLRTVPAVLGRGAR</sequence>
<evidence type="ECO:0000313" key="5">
    <source>
        <dbReference type="Proteomes" id="UP000754710"/>
    </source>
</evidence>
<dbReference type="GO" id="GO:0016740">
    <property type="term" value="F:transferase activity"/>
    <property type="evidence" value="ECO:0007669"/>
    <property type="project" value="UniProtKB-KW"/>
</dbReference>
<name>A0ABS7RIF7_9ACTN</name>
<dbReference type="PANTHER" id="PTHR30576">
    <property type="entry name" value="COLANIC BIOSYNTHESIS UDP-GLUCOSE LIPID CARRIER TRANSFERASE"/>
    <property type="match status" value="1"/>
</dbReference>
<organism evidence="4 5">
    <name type="scientific">Nocardioides jiangsuensis</name>
    <dbReference type="NCBI Taxonomy" id="2866161"/>
    <lineage>
        <taxon>Bacteria</taxon>
        <taxon>Bacillati</taxon>
        <taxon>Actinomycetota</taxon>
        <taxon>Actinomycetes</taxon>
        <taxon>Propionibacteriales</taxon>
        <taxon>Nocardioidaceae</taxon>
        <taxon>Nocardioides</taxon>
    </lineage>
</organism>
<proteinExistence type="inferred from homology"/>
<gene>
    <name evidence="4" type="ORF">K1X13_08375</name>
</gene>
<dbReference type="EMBL" id="JAIEZQ010000001">
    <property type="protein sequence ID" value="MBY9074833.1"/>
    <property type="molecule type" value="Genomic_DNA"/>
</dbReference>
<dbReference type="PANTHER" id="PTHR30576:SF10">
    <property type="entry name" value="SLL5057 PROTEIN"/>
    <property type="match status" value="1"/>
</dbReference>
<keyword evidence="2" id="KW-1133">Transmembrane helix</keyword>
<comment type="similarity">
    <text evidence="1">Belongs to the bacterial sugar transferase family.</text>
</comment>
<comment type="caution">
    <text evidence="4">The sequence shown here is derived from an EMBL/GenBank/DDBJ whole genome shotgun (WGS) entry which is preliminary data.</text>
</comment>
<evidence type="ECO:0000256" key="1">
    <source>
        <dbReference type="ARBA" id="ARBA00006464"/>
    </source>
</evidence>
<dbReference type="Proteomes" id="UP000754710">
    <property type="component" value="Unassembled WGS sequence"/>
</dbReference>
<feature type="transmembrane region" description="Helical" evidence="2">
    <location>
        <begin position="35"/>
        <end position="56"/>
    </location>
</feature>
<evidence type="ECO:0000313" key="4">
    <source>
        <dbReference type="EMBL" id="MBY9074833.1"/>
    </source>
</evidence>
<keyword evidence="4" id="KW-0808">Transferase</keyword>